<evidence type="ECO:0000259" key="3">
    <source>
        <dbReference type="Pfam" id="PF03448"/>
    </source>
</evidence>
<evidence type="ECO:0000256" key="2">
    <source>
        <dbReference type="SAM" id="Phobius"/>
    </source>
</evidence>
<dbReference type="Pfam" id="PF03448">
    <property type="entry name" value="MgtE_N"/>
    <property type="match status" value="1"/>
</dbReference>
<comment type="caution">
    <text evidence="4">The sequence shown here is derived from an EMBL/GenBank/DDBJ whole genome shotgun (WGS) entry which is preliminary data.</text>
</comment>
<gene>
    <name evidence="4" type="ORF">J5Y03_13720</name>
</gene>
<accession>A0A940NL48</accession>
<keyword evidence="1" id="KW-0175">Coiled coil</keyword>
<feature type="coiled-coil region" evidence="1">
    <location>
        <begin position="91"/>
        <end position="142"/>
    </location>
</feature>
<dbReference type="InterPro" id="IPR006668">
    <property type="entry name" value="Mg_transptr_MgtE_intracell_dom"/>
</dbReference>
<name>A0A940NL48_9BACI</name>
<dbReference type="Gene3D" id="1.25.60.10">
    <property type="entry name" value="MgtE N-terminal domain-like"/>
    <property type="match status" value="1"/>
</dbReference>
<dbReference type="SUPFAM" id="SSF158791">
    <property type="entry name" value="MgtE N-terminal domain-like"/>
    <property type="match status" value="1"/>
</dbReference>
<evidence type="ECO:0000313" key="5">
    <source>
        <dbReference type="Proteomes" id="UP000682134"/>
    </source>
</evidence>
<keyword evidence="2" id="KW-1133">Transmembrane helix</keyword>
<keyword evidence="2" id="KW-0472">Membrane</keyword>
<dbReference type="InterPro" id="IPR038076">
    <property type="entry name" value="MgtE_N_sf"/>
</dbReference>
<dbReference type="AlphaFoldDB" id="A0A940NL48"/>
<dbReference type="Proteomes" id="UP000682134">
    <property type="component" value="Unassembled WGS sequence"/>
</dbReference>
<dbReference type="EMBL" id="JAGIYQ010000009">
    <property type="protein sequence ID" value="MBP0726237.1"/>
    <property type="molecule type" value="Genomic_DNA"/>
</dbReference>
<dbReference type="RefSeq" id="WP_209406581.1">
    <property type="nucleotide sequence ID" value="NZ_JAGIYQ010000009.1"/>
</dbReference>
<keyword evidence="2" id="KW-0812">Transmembrane</keyword>
<proteinExistence type="predicted"/>
<reference evidence="4" key="1">
    <citation type="submission" date="2021-04" db="EMBL/GenBank/DDBJ databases">
        <title>Genome seq and assembly of Bacillus sp.</title>
        <authorList>
            <person name="Chhetri G."/>
        </authorList>
    </citation>
    <scope>NUCLEOTIDE SEQUENCE</scope>
    <source>
        <strain evidence="4">RG28</strain>
    </source>
</reference>
<keyword evidence="5" id="KW-1185">Reference proteome</keyword>
<evidence type="ECO:0000313" key="4">
    <source>
        <dbReference type="EMBL" id="MBP0726237.1"/>
    </source>
</evidence>
<evidence type="ECO:0000256" key="1">
    <source>
        <dbReference type="SAM" id="Coils"/>
    </source>
</evidence>
<protein>
    <recommendedName>
        <fullName evidence="3">Magnesium transporter MgtE intracellular domain-containing protein</fullName>
    </recommendedName>
</protein>
<organism evidence="4 5">
    <name type="scientific">Gottfriedia endophytica</name>
    <dbReference type="NCBI Taxonomy" id="2820819"/>
    <lineage>
        <taxon>Bacteria</taxon>
        <taxon>Bacillati</taxon>
        <taxon>Bacillota</taxon>
        <taxon>Bacilli</taxon>
        <taxon>Bacillales</taxon>
        <taxon>Bacillaceae</taxon>
        <taxon>Gottfriedia</taxon>
    </lineage>
</organism>
<feature type="transmembrane region" description="Helical" evidence="2">
    <location>
        <begin position="13"/>
        <end position="39"/>
    </location>
</feature>
<sequence>MENVEMQEKKYSFFQYFVFVFLIPLLFTITIAIIILSVAGVNVSKEAKQLASHIPYVQKWVNPTKPMSEKEQIKNENSKLKLTNLKTESDLKKIQDQSNQKDQEITNLRIDAEKLRQQVKDLQSGQAEKVAANQKKQELSKKLFASYEQMDPKQAAKILSALPEDEAFYIISNLKNETVSAILASMDVKKAARITAKLTTNGK</sequence>
<feature type="domain" description="Magnesium transporter MgtE intracellular" evidence="3">
    <location>
        <begin position="148"/>
        <end position="196"/>
    </location>
</feature>